<proteinExistence type="predicted"/>
<keyword evidence="3" id="KW-1185">Reference proteome</keyword>
<accession>A0A345C490</accession>
<evidence type="ECO:0000259" key="1">
    <source>
        <dbReference type="Pfam" id="PF12867"/>
    </source>
</evidence>
<reference evidence="2 3" key="1">
    <citation type="journal article" date="2018" name="J. Microbiol.">
        <title>Salicibibacter kimchii gen. nov., sp. nov., a moderately halophilic and alkalitolerant bacterium in the family Bacillaceae, isolated from kimchi.</title>
        <authorList>
            <person name="Jang J.Y."/>
            <person name="Oh Y.J."/>
            <person name="Lim S.K."/>
            <person name="Park H.K."/>
            <person name="Lee C."/>
            <person name="Kim J.Y."/>
            <person name="Lee M.A."/>
            <person name="Choi H.J."/>
        </authorList>
    </citation>
    <scope>NUCLEOTIDE SEQUENCE [LARGE SCALE GENOMIC DNA]</scope>
    <source>
        <strain evidence="2 3">NKC1-1</strain>
    </source>
</reference>
<dbReference type="InterPro" id="IPR034660">
    <property type="entry name" value="DinB/YfiT-like"/>
</dbReference>
<dbReference type="Proteomes" id="UP000252100">
    <property type="component" value="Chromosome"/>
</dbReference>
<gene>
    <name evidence="2" type="ORF">DT065_15350</name>
</gene>
<name>A0A345C490_9BACI</name>
<dbReference type="Gene3D" id="1.20.120.450">
    <property type="entry name" value="dinb family like domain"/>
    <property type="match status" value="1"/>
</dbReference>
<protein>
    <submittedName>
        <fullName evidence="2">DinB family protein</fullName>
    </submittedName>
</protein>
<dbReference type="SUPFAM" id="SSF109854">
    <property type="entry name" value="DinB/YfiT-like putative metalloenzymes"/>
    <property type="match status" value="1"/>
</dbReference>
<evidence type="ECO:0000313" key="2">
    <source>
        <dbReference type="EMBL" id="AXF58021.1"/>
    </source>
</evidence>
<dbReference type="AlphaFoldDB" id="A0A345C490"/>
<dbReference type="EMBL" id="CP031092">
    <property type="protein sequence ID" value="AXF58021.1"/>
    <property type="molecule type" value="Genomic_DNA"/>
</dbReference>
<feature type="domain" description="DinB-like" evidence="1">
    <location>
        <begin position="9"/>
        <end position="143"/>
    </location>
</feature>
<dbReference type="OrthoDB" id="4295522at2"/>
<dbReference type="Pfam" id="PF12867">
    <property type="entry name" value="DinB_2"/>
    <property type="match status" value="1"/>
</dbReference>
<sequence>MNEEQLFQQIDMIRQNTLNEMEGLSEQQADQMPAGFNNTIRWNLAHIYTVQNLLLSNYGGKNIETPSRYPELFAPGTKPADWEGEVPTLDEIKQHLENQPAKLKETLSGQLDNKAAKPFMSLPTVGEILNFTLYHEGMHVGVIKGIKKANSGAE</sequence>
<organism evidence="2 3">
    <name type="scientific">Salicibibacter kimchii</name>
    <dbReference type="NCBI Taxonomy" id="2099786"/>
    <lineage>
        <taxon>Bacteria</taxon>
        <taxon>Bacillati</taxon>
        <taxon>Bacillota</taxon>
        <taxon>Bacilli</taxon>
        <taxon>Bacillales</taxon>
        <taxon>Bacillaceae</taxon>
        <taxon>Salicibibacter</taxon>
    </lineage>
</organism>
<evidence type="ECO:0000313" key="3">
    <source>
        <dbReference type="Proteomes" id="UP000252100"/>
    </source>
</evidence>
<dbReference type="KEGG" id="rue:DT065_15350"/>
<dbReference type="InterPro" id="IPR024775">
    <property type="entry name" value="DinB-like"/>
</dbReference>